<keyword evidence="3 4" id="KW-0378">Hydrolase</keyword>
<evidence type="ECO:0000256" key="1">
    <source>
        <dbReference type="ARBA" id="ARBA00022722"/>
    </source>
</evidence>
<dbReference type="Gene3D" id="1.10.1520.10">
    <property type="entry name" value="Ribonuclease III domain"/>
    <property type="match status" value="1"/>
</dbReference>
<dbReference type="PIRSF" id="PIRSF005520">
    <property type="entry name" value="UCP005520"/>
    <property type="match status" value="1"/>
</dbReference>
<dbReference type="PANTHER" id="PTHR34276:SF1">
    <property type="entry name" value="MINI-RIBONUCLEASE 3"/>
    <property type="match status" value="1"/>
</dbReference>
<feature type="active site" evidence="4">
    <location>
        <position position="19"/>
    </location>
</feature>
<gene>
    <name evidence="4 6" type="primary">mrnC</name>
    <name evidence="6" type="ORF">JEODO184_00699</name>
</gene>
<keyword evidence="1 4" id="KW-0540">Nuclease</keyword>
<comment type="subunit">
    <text evidence="4">Homodimer.</text>
</comment>
<protein>
    <recommendedName>
        <fullName evidence="4">Mini-ribonuclease 3</fullName>
        <shortName evidence="4">Mini-3</shortName>
        <shortName evidence="4">Mini-RNase 3</shortName>
        <ecNumber evidence="4">3.1.26.-</ecNumber>
    </recommendedName>
    <alternativeName>
        <fullName evidence="4">Mini-RNase III</fullName>
        <shortName evidence="4">Mini-III</shortName>
    </alternativeName>
</protein>
<keyword evidence="4" id="KW-0694">RNA-binding</keyword>
<keyword evidence="2 4" id="KW-0255">Endonuclease</keyword>
<keyword evidence="4" id="KW-0690">Ribosome biogenesis</keyword>
<dbReference type="GO" id="GO:0004525">
    <property type="term" value="F:ribonuclease III activity"/>
    <property type="evidence" value="ECO:0007669"/>
    <property type="project" value="InterPro"/>
</dbReference>
<comment type="cofactor">
    <cofactor evidence="4">
        <name>Mg(2+)</name>
        <dbReference type="ChEBI" id="CHEBI:18420"/>
    </cofactor>
</comment>
<evidence type="ECO:0000313" key="6">
    <source>
        <dbReference type="EMBL" id="CAD2074405.1"/>
    </source>
</evidence>
<evidence type="ECO:0000256" key="4">
    <source>
        <dbReference type="HAMAP-Rule" id="MF_01468"/>
    </source>
</evidence>
<dbReference type="InterPro" id="IPR008226">
    <property type="entry name" value="Mini3_fam"/>
</dbReference>
<dbReference type="InterPro" id="IPR036389">
    <property type="entry name" value="RNase_III_sf"/>
</dbReference>
<dbReference type="EMBL" id="CAJEWD010000004">
    <property type="protein sequence ID" value="CAD2074405.1"/>
    <property type="molecule type" value="Genomic_DNA"/>
</dbReference>
<dbReference type="EC" id="3.1.26.-" evidence="4"/>
<dbReference type="HAMAP" id="MF_01468">
    <property type="entry name" value="RNase_Mini_III"/>
    <property type="match status" value="1"/>
</dbReference>
<comment type="function">
    <text evidence="4">Involved in correct processing of both the 5' and 3' ends of 23S rRNA precursor. Processes 30S rRNA precursor transcript even in absence of ribonuclease 3 (Rnc); Rnc processes 30S rRNA into smaller rRNA precursors.</text>
</comment>
<dbReference type="InterPro" id="IPR000999">
    <property type="entry name" value="RNase_III_dom"/>
</dbReference>
<dbReference type="RefSeq" id="WP_185125232.1">
    <property type="nucleotide sequence ID" value="NZ_CAJEWD010000004.1"/>
</dbReference>
<keyword evidence="4" id="KW-0699">rRNA-binding</keyword>
<sequence>MDNYKVDDIPSLSLAFLGDSIYAVKVREYLIINEPYLKPDQLHKKANTLVSAKAQSNALLYLRRENLLEEWEWDVARKARNKSSQTRAKNATIQEYRNSSGLEALIGYLSLAGEMARIEALMTIIIGLGRVNE</sequence>
<comment type="subcellular location">
    <subcellularLocation>
        <location evidence="4">Cytoplasm</location>
    </subcellularLocation>
</comment>
<dbReference type="GO" id="GO:0006364">
    <property type="term" value="P:rRNA processing"/>
    <property type="evidence" value="ECO:0007669"/>
    <property type="project" value="UniProtKB-UniRule"/>
</dbReference>
<keyword evidence="7" id="KW-1185">Reference proteome</keyword>
<comment type="similarity">
    <text evidence="4">Belongs to the MrnC RNase family.</text>
</comment>
<dbReference type="Proteomes" id="UP000589351">
    <property type="component" value="Unassembled WGS sequence"/>
</dbReference>
<dbReference type="GO" id="GO:0019843">
    <property type="term" value="F:rRNA binding"/>
    <property type="evidence" value="ECO:0007669"/>
    <property type="project" value="UniProtKB-UniRule"/>
</dbReference>
<reference evidence="6 7" key="1">
    <citation type="submission" date="2020-07" db="EMBL/GenBank/DDBJ databases">
        <authorList>
            <person name="Criscuolo A."/>
        </authorList>
    </citation>
    <scope>NUCLEOTIDE SEQUENCE [LARGE SCALE GENOMIC DNA]</scope>
    <source>
        <strain evidence="6">CIP111649</strain>
    </source>
</reference>
<keyword evidence="4" id="KW-0698">rRNA processing</keyword>
<keyword evidence="4" id="KW-0460">Magnesium</keyword>
<evidence type="ECO:0000256" key="2">
    <source>
        <dbReference type="ARBA" id="ARBA00022759"/>
    </source>
</evidence>
<accession>A0A6V7RA88</accession>
<name>A0A6V7RA88_9STAP</name>
<dbReference type="GO" id="GO:0005737">
    <property type="term" value="C:cytoplasm"/>
    <property type="evidence" value="ECO:0007669"/>
    <property type="project" value="UniProtKB-SubCell"/>
</dbReference>
<dbReference type="SUPFAM" id="SSF69065">
    <property type="entry name" value="RNase III domain-like"/>
    <property type="match status" value="1"/>
</dbReference>
<dbReference type="AlphaFoldDB" id="A0A6V7RA88"/>
<comment type="caution">
    <text evidence="6">The sequence shown here is derived from an EMBL/GenBank/DDBJ whole genome shotgun (WGS) entry which is preliminary data.</text>
</comment>
<feature type="domain" description="RNase III" evidence="5">
    <location>
        <begin position="13"/>
        <end position="113"/>
    </location>
</feature>
<proteinExistence type="inferred from homology"/>
<dbReference type="Pfam" id="PF00636">
    <property type="entry name" value="Ribonuclease_3"/>
    <property type="match status" value="1"/>
</dbReference>
<dbReference type="PANTHER" id="PTHR34276">
    <property type="entry name" value="MINI-RIBONUCLEASE 3"/>
    <property type="match status" value="1"/>
</dbReference>
<organism evidence="6 7">
    <name type="scientific">Jeotgalicoccus meleagridis</name>
    <dbReference type="NCBI Taxonomy" id="2759181"/>
    <lineage>
        <taxon>Bacteria</taxon>
        <taxon>Bacillati</taxon>
        <taxon>Bacillota</taxon>
        <taxon>Bacilli</taxon>
        <taxon>Bacillales</taxon>
        <taxon>Staphylococcaceae</taxon>
        <taxon>Jeotgalicoccus</taxon>
    </lineage>
</organism>
<evidence type="ECO:0000313" key="7">
    <source>
        <dbReference type="Proteomes" id="UP000589351"/>
    </source>
</evidence>
<keyword evidence="4" id="KW-0963">Cytoplasm</keyword>
<evidence type="ECO:0000259" key="5">
    <source>
        <dbReference type="Pfam" id="PF00636"/>
    </source>
</evidence>
<evidence type="ECO:0000256" key="3">
    <source>
        <dbReference type="ARBA" id="ARBA00022801"/>
    </source>
</evidence>